<feature type="binding site" evidence="6">
    <location>
        <position position="125"/>
    </location>
    <ligand>
        <name>L-histidine</name>
        <dbReference type="ChEBI" id="CHEBI:57595"/>
    </ligand>
</feature>
<dbReference type="InterPro" id="IPR036621">
    <property type="entry name" value="Anticodon-bd_dom_sf"/>
</dbReference>
<evidence type="ECO:0000313" key="8">
    <source>
        <dbReference type="EMBL" id="OGF86626.1"/>
    </source>
</evidence>
<dbReference type="Pfam" id="PF13393">
    <property type="entry name" value="tRNA-synt_His"/>
    <property type="match status" value="2"/>
</dbReference>
<dbReference type="PANTHER" id="PTHR43707:SF1">
    <property type="entry name" value="HISTIDINE--TRNA LIGASE, MITOCHONDRIAL-RELATED"/>
    <property type="match status" value="1"/>
</dbReference>
<dbReference type="PANTHER" id="PTHR43707">
    <property type="entry name" value="HISTIDYL-TRNA SYNTHETASE"/>
    <property type="match status" value="1"/>
</dbReference>
<dbReference type="Proteomes" id="UP000177346">
    <property type="component" value="Unassembled WGS sequence"/>
</dbReference>
<comment type="subcellular location">
    <subcellularLocation>
        <location evidence="5">Cytoplasm</location>
    </subcellularLocation>
</comment>
<dbReference type="NCBIfam" id="TIGR00442">
    <property type="entry name" value="hisS"/>
    <property type="match status" value="1"/>
</dbReference>
<accession>A0A1F5XFN1</accession>
<reference evidence="8 9" key="1">
    <citation type="journal article" date="2016" name="Nat. Commun.">
        <title>Thousands of microbial genomes shed light on interconnected biogeochemical processes in an aquifer system.</title>
        <authorList>
            <person name="Anantharaman K."/>
            <person name="Brown C.T."/>
            <person name="Hug L.A."/>
            <person name="Sharon I."/>
            <person name="Castelle C.J."/>
            <person name="Probst A.J."/>
            <person name="Thomas B.C."/>
            <person name="Singh A."/>
            <person name="Wilkins M.J."/>
            <person name="Karaoz U."/>
            <person name="Brodie E.L."/>
            <person name="Williams K.H."/>
            <person name="Hubbard S.S."/>
            <person name="Banfield J.F."/>
        </authorList>
    </citation>
    <scope>NUCLEOTIDE SEQUENCE [LARGE SCALE GENOMIC DNA]</scope>
</reference>
<dbReference type="SUPFAM" id="SSF55681">
    <property type="entry name" value="Class II aaRS and biotin synthetases"/>
    <property type="match status" value="1"/>
</dbReference>
<comment type="caution">
    <text evidence="8">The sequence shown here is derived from an EMBL/GenBank/DDBJ whole genome shotgun (WGS) entry which is preliminary data.</text>
</comment>
<protein>
    <recommendedName>
        <fullName evidence="5">Histidine--tRNA ligase</fullName>
        <ecNumber evidence="5">6.1.1.21</ecNumber>
    </recommendedName>
    <alternativeName>
        <fullName evidence="5">Histidyl-tRNA synthetase</fullName>
        <shortName evidence="5">HisRS</shortName>
    </alternativeName>
</protein>
<feature type="binding site" evidence="6">
    <location>
        <begin position="271"/>
        <end position="272"/>
    </location>
    <ligand>
        <name>L-histidine</name>
        <dbReference type="ChEBI" id="CHEBI:57595"/>
    </ligand>
</feature>
<comment type="catalytic activity">
    <reaction evidence="4 5">
        <text>tRNA(His) + L-histidine + ATP = L-histidyl-tRNA(His) + AMP + diphosphate + H(+)</text>
        <dbReference type="Rhea" id="RHEA:17313"/>
        <dbReference type="Rhea" id="RHEA-COMP:9665"/>
        <dbReference type="Rhea" id="RHEA-COMP:9689"/>
        <dbReference type="ChEBI" id="CHEBI:15378"/>
        <dbReference type="ChEBI" id="CHEBI:30616"/>
        <dbReference type="ChEBI" id="CHEBI:33019"/>
        <dbReference type="ChEBI" id="CHEBI:57595"/>
        <dbReference type="ChEBI" id="CHEBI:78442"/>
        <dbReference type="ChEBI" id="CHEBI:78527"/>
        <dbReference type="ChEBI" id="CHEBI:456215"/>
        <dbReference type="EC" id="6.1.1.21"/>
    </reaction>
</comment>
<evidence type="ECO:0000256" key="4">
    <source>
        <dbReference type="ARBA" id="ARBA00047639"/>
    </source>
</evidence>
<dbReference type="CDD" id="cd00773">
    <property type="entry name" value="HisRS-like_core"/>
    <property type="match status" value="1"/>
</dbReference>
<feature type="domain" description="Aminoacyl-transfer RNA synthetases class-II family profile" evidence="7">
    <location>
        <begin position="17"/>
        <end position="344"/>
    </location>
</feature>
<dbReference type="SUPFAM" id="SSF52954">
    <property type="entry name" value="Class II aaRS ABD-related"/>
    <property type="match status" value="1"/>
</dbReference>
<dbReference type="PROSITE" id="PS50862">
    <property type="entry name" value="AA_TRNA_LIGASE_II"/>
    <property type="match status" value="1"/>
</dbReference>
<dbReference type="Gene3D" id="3.30.930.10">
    <property type="entry name" value="Bira Bifunctional Protein, Domain 2"/>
    <property type="match status" value="1"/>
</dbReference>
<dbReference type="EMBL" id="MFIF01000014">
    <property type="protein sequence ID" value="OGF86626.1"/>
    <property type="molecule type" value="Genomic_DNA"/>
</dbReference>
<evidence type="ECO:0000256" key="1">
    <source>
        <dbReference type="ARBA" id="ARBA00008226"/>
    </source>
</evidence>
<organism evidence="8 9">
    <name type="scientific">Candidatus Giovannonibacteria bacterium RIFCSPLOWO2_01_FULL_46_32</name>
    <dbReference type="NCBI Taxonomy" id="1798353"/>
    <lineage>
        <taxon>Bacteria</taxon>
        <taxon>Candidatus Giovannoniibacteriota</taxon>
    </lineage>
</organism>
<feature type="binding site" evidence="6">
    <location>
        <position position="129"/>
    </location>
    <ligand>
        <name>L-histidine</name>
        <dbReference type="ChEBI" id="CHEBI:57595"/>
    </ligand>
</feature>
<evidence type="ECO:0000313" key="9">
    <source>
        <dbReference type="Proteomes" id="UP000177346"/>
    </source>
</evidence>
<keyword evidence="2 5" id="KW-0547">Nucleotide-binding</keyword>
<comment type="subunit">
    <text evidence="5">Homodimer.</text>
</comment>
<evidence type="ECO:0000256" key="5">
    <source>
        <dbReference type="HAMAP-Rule" id="MF_00127"/>
    </source>
</evidence>
<feature type="binding site" evidence="6">
    <location>
        <begin position="80"/>
        <end position="82"/>
    </location>
    <ligand>
        <name>L-histidine</name>
        <dbReference type="ChEBI" id="CHEBI:57595"/>
    </ligand>
</feature>
<dbReference type="InterPro" id="IPR004516">
    <property type="entry name" value="HisRS/HisZ"/>
</dbReference>
<feature type="binding site" evidence="6">
    <location>
        <position position="111"/>
    </location>
    <ligand>
        <name>L-histidine</name>
        <dbReference type="ChEBI" id="CHEBI:57595"/>
    </ligand>
</feature>
<dbReference type="PIRSF" id="PIRSF001549">
    <property type="entry name" value="His-tRNA_synth"/>
    <property type="match status" value="1"/>
</dbReference>
<evidence type="ECO:0000256" key="2">
    <source>
        <dbReference type="ARBA" id="ARBA00022741"/>
    </source>
</evidence>
<dbReference type="GO" id="GO:0004821">
    <property type="term" value="F:histidine-tRNA ligase activity"/>
    <property type="evidence" value="ECO:0007669"/>
    <property type="project" value="UniProtKB-UniRule"/>
</dbReference>
<evidence type="ECO:0000259" key="7">
    <source>
        <dbReference type="PROSITE" id="PS50862"/>
    </source>
</evidence>
<dbReference type="InterPro" id="IPR041715">
    <property type="entry name" value="HisRS-like_core"/>
</dbReference>
<dbReference type="InterPro" id="IPR004154">
    <property type="entry name" value="Anticodon-bd"/>
</dbReference>
<evidence type="ECO:0000256" key="6">
    <source>
        <dbReference type="PIRSR" id="PIRSR001549-1"/>
    </source>
</evidence>
<dbReference type="Pfam" id="PF03129">
    <property type="entry name" value="HGTP_anticodon"/>
    <property type="match status" value="1"/>
</dbReference>
<dbReference type="GO" id="GO:0006427">
    <property type="term" value="P:histidyl-tRNA aminoacylation"/>
    <property type="evidence" value="ECO:0007669"/>
    <property type="project" value="UniProtKB-UniRule"/>
</dbReference>
<dbReference type="GO" id="GO:0005524">
    <property type="term" value="F:ATP binding"/>
    <property type="evidence" value="ECO:0007669"/>
    <property type="project" value="UniProtKB-UniRule"/>
</dbReference>
<dbReference type="InterPro" id="IPR015807">
    <property type="entry name" value="His-tRNA-ligase"/>
</dbReference>
<feature type="binding site" evidence="6">
    <location>
        <position position="267"/>
    </location>
    <ligand>
        <name>L-histidine</name>
        <dbReference type="ChEBI" id="CHEBI:57595"/>
    </ligand>
</feature>
<dbReference type="AlphaFoldDB" id="A0A1F5XFN1"/>
<keyword evidence="5" id="KW-0648">Protein biosynthesis</keyword>
<keyword evidence="3 5" id="KW-0030">Aminoacyl-tRNA synthetase</keyword>
<dbReference type="HAMAP" id="MF_00127">
    <property type="entry name" value="His_tRNA_synth"/>
    <property type="match status" value="1"/>
</dbReference>
<name>A0A1F5XFN1_9BACT</name>
<keyword evidence="5" id="KW-0963">Cytoplasm</keyword>
<dbReference type="InterPro" id="IPR045864">
    <property type="entry name" value="aa-tRNA-synth_II/BPL/LPL"/>
</dbReference>
<dbReference type="EC" id="6.1.1.21" evidence="5"/>
<comment type="similarity">
    <text evidence="1 5">Belongs to the class-II aminoacyl-tRNA synthetase family.</text>
</comment>
<gene>
    <name evidence="5" type="primary">hisS</name>
    <name evidence="8" type="ORF">A3B19_00135</name>
</gene>
<dbReference type="Gene3D" id="3.40.50.800">
    <property type="entry name" value="Anticodon-binding domain"/>
    <property type="match status" value="1"/>
</dbReference>
<dbReference type="InterPro" id="IPR006195">
    <property type="entry name" value="aa-tRNA-synth_II"/>
</dbReference>
<keyword evidence="5" id="KW-0067">ATP-binding</keyword>
<dbReference type="GO" id="GO:0005737">
    <property type="term" value="C:cytoplasm"/>
    <property type="evidence" value="ECO:0007669"/>
    <property type="project" value="UniProtKB-SubCell"/>
</dbReference>
<evidence type="ECO:0000256" key="3">
    <source>
        <dbReference type="ARBA" id="ARBA00023146"/>
    </source>
</evidence>
<proteinExistence type="inferred from homology"/>
<keyword evidence="5 8" id="KW-0436">Ligase</keyword>
<sequence length="451" mass="50924">MVRSPKGMHDILHGDIRYMERILEKAGEIAEFYGFLPIKTPHLEQAELFLRPLGETSDVVEKEMYTLRTKGGDLLALRPEGTAGIARAYFENGMGSWPQPVKLYYEGAFFRHEKPQRGRFREFRQFGVEILGSDDAVLDALTIKIAYLILREIGFSAKGGPASGWKNDLLVHINSIGDKNCRPAYKKELTNYYRKKFNYLCKDCKRRLKDNPLRLLDCKEKECAELKAQAPQMIERLCETCKTHFKSVLEFLDEGQIPYFLDNFLVRGFDYYGRTVFEIFLEEEKKQDGPEAVAGAPATVLGAGGRYDDLASILGERPLPAVGMSLGMERIIHEMKRLEIAPTPHPEAKVFLIHIGPAAKKRSFNLMEELRAAGVNAGESISRDNLKTQLNIASKIGAKLALILGQKEAMDGSIIMRDMEEGFQESVLQTKLIEKIKASLAESRRASLKKK</sequence>